<dbReference type="EMBL" id="WJQU01000004">
    <property type="protein sequence ID" value="KAJ6636822.1"/>
    <property type="molecule type" value="Genomic_DNA"/>
</dbReference>
<dbReference type="PANTHER" id="PTHR11255">
    <property type="entry name" value="DIACYLGLYCEROL KINASE"/>
    <property type="match status" value="1"/>
</dbReference>
<evidence type="ECO:0000256" key="5">
    <source>
        <dbReference type="SAM" id="MobiDB-lite"/>
    </source>
</evidence>
<reference evidence="7" key="1">
    <citation type="submission" date="2022-07" db="EMBL/GenBank/DDBJ databases">
        <authorList>
            <person name="Trinca V."/>
            <person name="Uliana J.V.C."/>
            <person name="Torres T.T."/>
            <person name="Ward R.J."/>
            <person name="Monesi N."/>
        </authorList>
    </citation>
    <scope>NUCLEOTIDE SEQUENCE</scope>
    <source>
        <strain evidence="7">HSMRA1968</strain>
        <tissue evidence="7">Whole embryos</tissue>
    </source>
</reference>
<dbReference type="GO" id="GO:0007200">
    <property type="term" value="P:phospholipase C-activating G protein-coupled receptor signaling pathway"/>
    <property type="evidence" value="ECO:0007669"/>
    <property type="project" value="InterPro"/>
</dbReference>
<keyword evidence="4" id="KW-0067">ATP-binding</keyword>
<evidence type="ECO:0000313" key="8">
    <source>
        <dbReference type="Proteomes" id="UP001151699"/>
    </source>
</evidence>
<dbReference type="FunFam" id="2.60.200.40:FF:000001">
    <property type="entry name" value="Diacylglycerol kinase"/>
    <property type="match status" value="1"/>
</dbReference>
<dbReference type="InterPro" id="IPR016064">
    <property type="entry name" value="NAD/diacylglycerol_kinase_sf"/>
</dbReference>
<dbReference type="InterPro" id="IPR054474">
    <property type="entry name" value="DGKD_4H"/>
</dbReference>
<dbReference type="GO" id="GO:0004143">
    <property type="term" value="F:ATP-dependent diacylglycerol kinase activity"/>
    <property type="evidence" value="ECO:0007669"/>
    <property type="project" value="InterPro"/>
</dbReference>
<evidence type="ECO:0000256" key="1">
    <source>
        <dbReference type="ARBA" id="ARBA00022679"/>
    </source>
</evidence>
<protein>
    <submittedName>
        <fullName evidence="7">Diacylglycerol kinase eta</fullName>
    </submittedName>
</protein>
<dbReference type="SUPFAM" id="SSF47769">
    <property type="entry name" value="SAM/Pointed domain"/>
    <property type="match status" value="1"/>
</dbReference>
<accession>A0A9Q0RY18</accession>
<keyword evidence="8" id="KW-1185">Reference proteome</keyword>
<organism evidence="7 8">
    <name type="scientific">Pseudolycoriella hygida</name>
    <dbReference type="NCBI Taxonomy" id="35572"/>
    <lineage>
        <taxon>Eukaryota</taxon>
        <taxon>Metazoa</taxon>
        <taxon>Ecdysozoa</taxon>
        <taxon>Arthropoda</taxon>
        <taxon>Hexapoda</taxon>
        <taxon>Insecta</taxon>
        <taxon>Pterygota</taxon>
        <taxon>Neoptera</taxon>
        <taxon>Endopterygota</taxon>
        <taxon>Diptera</taxon>
        <taxon>Nematocera</taxon>
        <taxon>Sciaroidea</taxon>
        <taxon>Sciaridae</taxon>
        <taxon>Pseudolycoriella</taxon>
    </lineage>
</organism>
<dbReference type="InterPro" id="IPR037607">
    <property type="entry name" value="DGK"/>
</dbReference>
<dbReference type="Proteomes" id="UP001151699">
    <property type="component" value="Chromosome C"/>
</dbReference>
<dbReference type="GO" id="GO:0005886">
    <property type="term" value="C:plasma membrane"/>
    <property type="evidence" value="ECO:0007669"/>
    <property type="project" value="TreeGrafter"/>
</dbReference>
<keyword evidence="2" id="KW-0547">Nucleotide-binding</keyword>
<dbReference type="FunFam" id="1.10.150.50:FF:000021">
    <property type="entry name" value="Diacylglycerol kinase"/>
    <property type="match status" value="1"/>
</dbReference>
<feature type="region of interest" description="Disordered" evidence="5">
    <location>
        <begin position="230"/>
        <end position="257"/>
    </location>
</feature>
<evidence type="ECO:0000313" key="7">
    <source>
        <dbReference type="EMBL" id="KAJ6636822.1"/>
    </source>
</evidence>
<name>A0A9Q0RY18_9DIPT</name>
<dbReference type="InterPro" id="IPR000756">
    <property type="entry name" value="Diacylglycerol_kin_accessory"/>
</dbReference>
<feature type="non-terminal residue" evidence="7">
    <location>
        <position position="1"/>
    </location>
</feature>
<gene>
    <name evidence="7" type="ORF">Bhyg_15417</name>
</gene>
<evidence type="ECO:0000256" key="3">
    <source>
        <dbReference type="ARBA" id="ARBA00022777"/>
    </source>
</evidence>
<dbReference type="GO" id="GO:0005524">
    <property type="term" value="F:ATP binding"/>
    <property type="evidence" value="ECO:0007669"/>
    <property type="project" value="UniProtKB-KW"/>
</dbReference>
<dbReference type="OrthoDB" id="196165at2759"/>
<dbReference type="SUPFAM" id="SSF111331">
    <property type="entry name" value="NAD kinase/diacylglycerol kinase-like"/>
    <property type="match status" value="1"/>
</dbReference>
<dbReference type="InterPro" id="IPR001660">
    <property type="entry name" value="SAM"/>
</dbReference>
<keyword evidence="3 7" id="KW-0418">Kinase</keyword>
<dbReference type="InterPro" id="IPR013761">
    <property type="entry name" value="SAM/pointed_sf"/>
</dbReference>
<dbReference type="Pfam" id="PF00609">
    <property type="entry name" value="DAGK_acc"/>
    <property type="match status" value="1"/>
</dbReference>
<proteinExistence type="predicted"/>
<keyword evidence="1" id="KW-0808">Transferase</keyword>
<evidence type="ECO:0000256" key="2">
    <source>
        <dbReference type="ARBA" id="ARBA00022741"/>
    </source>
</evidence>
<comment type="caution">
    <text evidence="7">The sequence shown here is derived from an EMBL/GenBank/DDBJ whole genome shotgun (WGS) entry which is preliminary data.</text>
</comment>
<dbReference type="SMART" id="SM00045">
    <property type="entry name" value="DAGKa"/>
    <property type="match status" value="1"/>
</dbReference>
<sequence>DLANDRLGHIDSPETSDTTEALHDESLLDDMSSVLGQDMFGALQDNTITEDTTTLCTDKPPKRSLKKKIVPRIDSVESENPLQFGFENIVFEIDNRCDDQKASEPVKLCSLAQFVEGFDIARKSVKRPNRNKSASNKNTHNVDNGGGCHLDTIQIQIQGSSIDLSDAETFRHMATTAATTTTSDVKHISFDDSCKKDDGDEKHYAKVSVFVEPPSPEIKNDLRIQRVNEIRRHSSHSPSLTVKEYDKEKDRRHSGFNPNLLGLDSEHMRFLNCSPAATRRISCGSLFKPNESSHLGGSKSSLFTGSSLAFSFERSEKQTKDDSEKADKSKKLPIINPLVRLPSWPNVTGGTGFISKCLLANADTLCAAVSPLMDPDETLLEGYYEKCVMNNYFGIGIDAKISLDFHNKREEHPEKCRSRAKNYMWYGVLGSKQWLQKTYKNLEQRVQLECDGQRIPLPSLQGIVVLNIPSFMGGTNFWGSTKKDDCFLPPSFDDRILEVVAVFGSVQMAASRIINLQHHRIAQCQSVQINILGDEEVPIQVDGEAWLQPPGMIRIIHKNRVQMLCRNRSLEISLKSWQEKQRQHSISITREQTSNVSESATNMDESDLLSDRETYFLLNYIECVSSLVKWVKFLIISHPSLEHDLYAVACRTADALEAIHPNGKIVEGPNLRTQLAEVATSARHLYEESCDLLRERGNNLILREDLESKLSVALANMEMELRKCNVNTCDDGRVRAYLNLMAPNEEPDNRKKSKPFWMRFRGNSTATTSRSNNSREAVCSWGTNEVVTWLEAMQLGEYVDSFVKNDIRGKELLVLGRRDLKDLGVVKVGHVKRILQAIKDLGGN</sequence>
<dbReference type="Gene3D" id="1.10.150.50">
    <property type="entry name" value="Transcription Factor, Ets-1"/>
    <property type="match status" value="1"/>
</dbReference>
<dbReference type="PANTHER" id="PTHR11255:SF109">
    <property type="entry name" value="DIACYLGLYCEROL KINASE ETA"/>
    <property type="match status" value="1"/>
</dbReference>
<dbReference type="Gene3D" id="2.60.200.40">
    <property type="match status" value="1"/>
</dbReference>
<dbReference type="Pfam" id="PF00536">
    <property type="entry name" value="SAM_1"/>
    <property type="match status" value="1"/>
</dbReference>
<evidence type="ECO:0000259" key="6">
    <source>
        <dbReference type="PROSITE" id="PS50105"/>
    </source>
</evidence>
<dbReference type="Pfam" id="PF22944">
    <property type="entry name" value="DGKD_4H"/>
    <property type="match status" value="1"/>
</dbReference>
<evidence type="ECO:0000256" key="4">
    <source>
        <dbReference type="ARBA" id="ARBA00022840"/>
    </source>
</evidence>
<dbReference type="PROSITE" id="PS50105">
    <property type="entry name" value="SAM_DOMAIN"/>
    <property type="match status" value="1"/>
</dbReference>
<feature type="domain" description="SAM" evidence="6">
    <location>
        <begin position="781"/>
        <end position="844"/>
    </location>
</feature>
<dbReference type="SMART" id="SM00454">
    <property type="entry name" value="SAM"/>
    <property type="match status" value="1"/>
</dbReference>
<dbReference type="AlphaFoldDB" id="A0A9Q0RY18"/>
<feature type="compositionally biased region" description="Basic and acidic residues" evidence="5">
    <location>
        <begin position="243"/>
        <end position="253"/>
    </location>
</feature>
<dbReference type="CDD" id="cd09507">
    <property type="entry name" value="SAM_DGK-delta-eta"/>
    <property type="match status" value="1"/>
</dbReference>